<dbReference type="EMBL" id="FR824555">
    <property type="protein sequence ID" value="CCA27380.1"/>
    <property type="molecule type" value="Genomic_DNA"/>
</dbReference>
<reference evidence="2" key="1">
    <citation type="journal article" date="2011" name="PLoS Biol.">
        <title>Gene gain and loss during evolution of obligate parasitism in the white rust pathogen of Arabidopsis thaliana.</title>
        <authorList>
            <person name="Kemen E."/>
            <person name="Gardiner A."/>
            <person name="Schultz-Larsen T."/>
            <person name="Kemen A.C."/>
            <person name="Balmuth A.L."/>
            <person name="Robert-Seilaniantz A."/>
            <person name="Bailey K."/>
            <person name="Holub E."/>
            <person name="Studholme D.J."/>
            <person name="Maclean D."/>
            <person name="Jones J.D."/>
        </authorList>
    </citation>
    <scope>NUCLEOTIDE SEQUENCE</scope>
</reference>
<gene>
    <name evidence="2" type="primary">AlNc14C521G12030</name>
    <name evidence="2" type="ORF">ALNC14_135240</name>
</gene>
<protein>
    <submittedName>
        <fullName evidence="2">Uncharacterized protein AlNc14C521G12030</fullName>
    </submittedName>
</protein>
<feature type="compositionally biased region" description="Basic residues" evidence="1">
    <location>
        <begin position="568"/>
        <end position="577"/>
    </location>
</feature>
<dbReference type="HOGENOM" id="CLU_345980_0_0_1"/>
<feature type="region of interest" description="Disordered" evidence="1">
    <location>
        <begin position="530"/>
        <end position="602"/>
    </location>
</feature>
<proteinExistence type="predicted"/>
<organism evidence="2">
    <name type="scientific">Albugo laibachii Nc14</name>
    <dbReference type="NCBI Taxonomy" id="890382"/>
    <lineage>
        <taxon>Eukaryota</taxon>
        <taxon>Sar</taxon>
        <taxon>Stramenopiles</taxon>
        <taxon>Oomycota</taxon>
        <taxon>Peronosporomycetes</taxon>
        <taxon>Albuginales</taxon>
        <taxon>Albuginaceae</taxon>
        <taxon>Albugo</taxon>
    </lineage>
</organism>
<feature type="region of interest" description="Disordered" evidence="1">
    <location>
        <begin position="630"/>
        <end position="650"/>
    </location>
</feature>
<evidence type="ECO:0000313" key="2">
    <source>
        <dbReference type="EMBL" id="CCA27380.1"/>
    </source>
</evidence>
<sequence>MSAWGVRLNPWSTSYSSLEAEQMRFIHKAFCESMECGEEDLPIQLKMDPDKFYPTYRPTPTDFDEHSFMRKMQDVVGLLRNPAEGIISTICAYQRERYERFSFIGYLNDPRTLLLEEFKDWAMRTLAPATCTTESILNDVRRRHTYILRLQHGQQGLFHSGSGERSLIGTLKDVRNVIETRVLPTIEAERAHSSAREQLQTLEARGIDGLMHGVQFLFYVLRNTPNTPADCTISNLRIQQHLGMKDAMQTKAGQMLQVLLTTNSFKTLFPEGPTYQRDGIHPLQITDEEEAELNSTAVFCDEQAQPVIPAVLTRNSRRSSALDQAKPNTLTAVDYLTQSNSGVVALRSDSIVTAYETFTRIHGLLKLLADLLVSCRKARQLAGPGGDLLVYGPGGQEVRRLMTSLEGVQAEISKLVSSLTQIGVRELDQLKPNQEKAWRWSFSKVLPLENYIAHDFGACMEPIQRIKANADPVYVQKLYKQFRESTGLWVKENSSICRHVFATLGTAYIENFPGTRFEMLDGNPLLELGDGDANASNGTSLLALPPPDETNEESSGKNETLTMEVYQKKNHTRRAAKQLRSEDDHKKAHRNTTGKYPTVQDSSTSLLSSAANLMSWAVGGKKGEFIQKKNFSTEDSSSPHGSDTADDDTPVVERTIVSSDSSSSSVASGKGSGIGVMDVLLLVRQSVQRIGQLSWGVRTSTHTCIIEEGDFDAFIVLCSIYDTLRVSCYSDLLIRMRRHSMQLSQNLRKYLTCTRNCILVLHHRLVNEEKCLLGLLSVYRRLDAILSAFDRDLDILMTNYKQLLTDCINMRDGIRLAMPQLQKDADREYVASTMGGRAANVAVESFNAVVTRFGAMNQSPSTAILTHGEYMAQMSAQMDLHQNSLSHLVQNLKGTLGIVVNVVDRLKDSTKENQNAIVPNQQIDYIFEYNYEGFFRQISADLKSLIEFL</sequence>
<feature type="compositionally biased region" description="Polar residues" evidence="1">
    <location>
        <begin position="630"/>
        <end position="641"/>
    </location>
</feature>
<reference evidence="2" key="2">
    <citation type="submission" date="2011-02" db="EMBL/GenBank/DDBJ databases">
        <authorList>
            <person name="MacLean D."/>
        </authorList>
    </citation>
    <scope>NUCLEOTIDE SEQUENCE</scope>
</reference>
<name>F0X0T6_9STRA</name>
<evidence type="ECO:0000256" key="1">
    <source>
        <dbReference type="SAM" id="MobiDB-lite"/>
    </source>
</evidence>
<accession>F0X0T6</accession>
<dbReference type="AlphaFoldDB" id="F0X0T6"/>